<dbReference type="InterPro" id="IPR012923">
    <property type="entry name" value="Csm3"/>
</dbReference>
<dbReference type="GO" id="GO:0031298">
    <property type="term" value="C:replication fork protection complex"/>
    <property type="evidence" value="ECO:0007669"/>
    <property type="project" value="TreeGrafter"/>
</dbReference>
<keyword evidence="4 6" id="KW-0539">Nucleus</keyword>
<evidence type="ECO:0000256" key="6">
    <source>
        <dbReference type="RuleBase" id="RU366049"/>
    </source>
</evidence>
<dbReference type="GO" id="GO:0000076">
    <property type="term" value="P:DNA replication checkpoint signaling"/>
    <property type="evidence" value="ECO:0007669"/>
    <property type="project" value="UniProtKB-UniRule"/>
</dbReference>
<keyword evidence="8" id="KW-0732">Signal</keyword>
<reference evidence="10" key="1">
    <citation type="submission" date="2021-02" db="EMBL/GenBank/DDBJ databases">
        <authorList>
            <person name="Dougan E. K."/>
            <person name="Rhodes N."/>
            <person name="Thang M."/>
            <person name="Chan C."/>
        </authorList>
    </citation>
    <scope>NUCLEOTIDE SEQUENCE</scope>
</reference>
<comment type="subcellular location">
    <subcellularLocation>
        <location evidence="1 6">Nucleus</location>
    </subcellularLocation>
</comment>
<evidence type="ECO:0000256" key="7">
    <source>
        <dbReference type="SAM" id="MobiDB-lite"/>
    </source>
</evidence>
<evidence type="ECO:0000313" key="11">
    <source>
        <dbReference type="Proteomes" id="UP000649617"/>
    </source>
</evidence>
<name>A0A812SHJ2_SYMPI</name>
<dbReference type="Pfam" id="PF07962">
    <property type="entry name" value="Swi3"/>
    <property type="match status" value="1"/>
</dbReference>
<dbReference type="PANTHER" id="PTHR13220">
    <property type="entry name" value="TIMELESS INTERACTING-RELATED"/>
    <property type="match status" value="1"/>
</dbReference>
<dbReference type="AlphaFoldDB" id="A0A812SHJ2"/>
<dbReference type="GO" id="GO:0006974">
    <property type="term" value="P:DNA damage response"/>
    <property type="evidence" value="ECO:0007669"/>
    <property type="project" value="UniProtKB-KW"/>
</dbReference>
<dbReference type="GO" id="GO:0043111">
    <property type="term" value="P:replication fork arrest"/>
    <property type="evidence" value="ECO:0007669"/>
    <property type="project" value="TreeGrafter"/>
</dbReference>
<feature type="region of interest" description="Disordered" evidence="7">
    <location>
        <begin position="751"/>
        <end position="774"/>
    </location>
</feature>
<feature type="compositionally biased region" description="Low complexity" evidence="7">
    <location>
        <begin position="953"/>
        <end position="969"/>
    </location>
</feature>
<comment type="function">
    <text evidence="6">Plays an important role in the control of DNA replication and the maintenance of replication fork stability.</text>
</comment>
<evidence type="ECO:0000313" key="10">
    <source>
        <dbReference type="EMBL" id="CAE7475890.1"/>
    </source>
</evidence>
<feature type="domain" description="Chromosome segregation in meiosis protein 3" evidence="9">
    <location>
        <begin position="630"/>
        <end position="698"/>
    </location>
</feature>
<feature type="compositionally biased region" description="Basic and acidic residues" evidence="7">
    <location>
        <begin position="751"/>
        <end position="772"/>
    </location>
</feature>
<keyword evidence="3 6" id="KW-0227">DNA damage</keyword>
<evidence type="ECO:0000256" key="4">
    <source>
        <dbReference type="ARBA" id="ARBA00023242"/>
    </source>
</evidence>
<keyword evidence="5 6" id="KW-0131">Cell cycle</keyword>
<comment type="similarity">
    <text evidence="2 6">Belongs to the CSM3 family.</text>
</comment>
<proteinExistence type="inferred from homology"/>
<dbReference type="GO" id="GO:0003677">
    <property type="term" value="F:DNA binding"/>
    <property type="evidence" value="ECO:0007669"/>
    <property type="project" value="TreeGrafter"/>
</dbReference>
<dbReference type="OrthoDB" id="417695at2759"/>
<dbReference type="PANTHER" id="PTHR13220:SF11">
    <property type="entry name" value="TIMELESS-INTERACTING PROTEIN"/>
    <property type="match status" value="1"/>
</dbReference>
<evidence type="ECO:0000259" key="9">
    <source>
        <dbReference type="Pfam" id="PF07962"/>
    </source>
</evidence>
<keyword evidence="11" id="KW-1185">Reference proteome</keyword>
<evidence type="ECO:0000256" key="1">
    <source>
        <dbReference type="ARBA" id="ARBA00004123"/>
    </source>
</evidence>
<feature type="signal peptide" evidence="8">
    <location>
        <begin position="1"/>
        <end position="19"/>
    </location>
</feature>
<accession>A0A812SHJ2</accession>
<gene>
    <name evidence="10" type="ORF">SPIL2461_LOCUS12095</name>
</gene>
<evidence type="ECO:0000256" key="3">
    <source>
        <dbReference type="ARBA" id="ARBA00022763"/>
    </source>
</evidence>
<evidence type="ECO:0000256" key="5">
    <source>
        <dbReference type="ARBA" id="ARBA00023306"/>
    </source>
</evidence>
<protein>
    <recommendedName>
        <fullName evidence="9">Chromosome segregation in meiosis protein 3 domain-containing protein</fullName>
    </recommendedName>
</protein>
<dbReference type="InterPro" id="IPR040038">
    <property type="entry name" value="TIPIN/Csm3/Swi3"/>
</dbReference>
<dbReference type="EMBL" id="CAJNIZ010024335">
    <property type="protein sequence ID" value="CAE7475890.1"/>
    <property type="molecule type" value="Genomic_DNA"/>
</dbReference>
<evidence type="ECO:0000256" key="2">
    <source>
        <dbReference type="ARBA" id="ARBA00006075"/>
    </source>
</evidence>
<dbReference type="Proteomes" id="UP000649617">
    <property type="component" value="Unassembled WGS sequence"/>
</dbReference>
<organism evidence="10 11">
    <name type="scientific">Symbiodinium pilosum</name>
    <name type="common">Dinoflagellate</name>
    <dbReference type="NCBI Taxonomy" id="2952"/>
    <lineage>
        <taxon>Eukaryota</taxon>
        <taxon>Sar</taxon>
        <taxon>Alveolata</taxon>
        <taxon>Dinophyceae</taxon>
        <taxon>Suessiales</taxon>
        <taxon>Symbiodiniaceae</taxon>
        <taxon>Symbiodinium</taxon>
    </lineage>
</organism>
<sequence>MKFHTMKLFALLWLHPCLAYKIRQQQPEIPASQVPAVRELTVALPLVLINLTYTTGLIRDGNLAENSSFHASDFQHDAPFVMDKAAGFYAVLNDVLIGATGGSPSPCTREDLQHYMACIVAASCVIQAAVPAHVSMEIYAMITEQVVRFEEITWPLLRDALLHEEGSNGLGGDLLLPEAFVCDGSEHDPSFMQLTSNTSNERSLQRLTSMVGTEHTATMAMALALHEAASASHHIMNSHATNASIDATIDKLQDAWHPVCQTLGCDHTNYWDIYLQHHKHSIALLETNHAGLLRSDIKLRFHLEQRVQWFMAQTQDYSFIEKYARHGKEHPSSHQVFHAYHNRARAAMMEFARPVVQSLPYERAKRLVDLQKLADIQRARDARTLDAAAAEVPEEDRQELSLLEEVEEEGEGAEFWDRRRRRRRRRRIFEAVVNTVVQVANDVVEAVTAALSCAGQGGNFAATGYTRSINGNVAWSIGLAGGSSNIMKDMLNGRKPSGWISLGAGFSVGSTTDIWWAGAGFGGSLSCSPGFMGRPRQCKLDVTVATLGCGNVPATHAACPFGRNFGGMTCSSSGGYFVSIMCCGFDLSTGAALGRLSKITAVVGSGLLQEDIENLKDEAVSVPSQARKPKLTHQHFFEDNGLKKVIGNCAKLKFKGESHEFDDLKVLMATYKKWLKEVYPFEDNFEDMIWKSRAVLEKKEKDDKGVVSDPREELVKLRLWWYKQSTAQDPKQTEEGKRDFDTDTAKRVAESRARALERKRQRDQREAEEREAAAAAAQAMQATVPDFEVKLKLRKCSFGAHPCFIEQASSVPERSLASFDRYRCKLPSLASAQMTEREVAVWLSLARRLPSRSRLGVVRGWAVYERQDWPGHFVAERYWWNSHPDGQWVDLTPRPEGLPQLLLVEAEGSEKPRGALTTQQAAFAARLLRWRFPELVPTNPVPAQPSASRPVEQPAAQQPTAPPKSQQSATPQRAKVLDYSKWSNIVDSDEEDAPRAKEDEADVGVKDLAEGRKTKKPLLPVPDFLQGSTEGGGGTNCLLSLLKMLDTEDKKEEHAHSLAQVFGRSFHSGMLDQHRQGFYKRSLARLDKA</sequence>
<comment type="caution">
    <text evidence="10">The sequence shown here is derived from an EMBL/GenBank/DDBJ whole genome shotgun (WGS) entry which is preliminary data.</text>
</comment>
<feature type="chain" id="PRO_5032280670" description="Chromosome segregation in meiosis protein 3 domain-containing protein" evidence="8">
    <location>
        <begin position="20"/>
        <end position="1089"/>
    </location>
</feature>
<feature type="region of interest" description="Disordered" evidence="7">
    <location>
        <begin position="939"/>
        <end position="1009"/>
    </location>
</feature>
<evidence type="ECO:0000256" key="8">
    <source>
        <dbReference type="SAM" id="SignalP"/>
    </source>
</evidence>
<dbReference type="GO" id="GO:0031297">
    <property type="term" value="P:replication fork processing"/>
    <property type="evidence" value="ECO:0007669"/>
    <property type="project" value="UniProtKB-UniRule"/>
</dbReference>
<feature type="compositionally biased region" description="Basic and acidic residues" evidence="7">
    <location>
        <begin position="993"/>
        <end position="1009"/>
    </location>
</feature>